<accession>A0A6G9XM42</accession>
<keyword evidence="1" id="KW-0812">Transmembrane</keyword>
<evidence type="ECO:0000313" key="2">
    <source>
        <dbReference type="EMBL" id="QIS01987.1"/>
    </source>
</evidence>
<protein>
    <submittedName>
        <fullName evidence="2">Uncharacterized protein</fullName>
    </submittedName>
</protein>
<keyword evidence="1" id="KW-0472">Membrane</keyword>
<evidence type="ECO:0000313" key="3">
    <source>
        <dbReference type="Proteomes" id="UP000501705"/>
    </source>
</evidence>
<gene>
    <name evidence="2" type="ORF">F5X71_06375</name>
</gene>
<organism evidence="2 3">
    <name type="scientific">Nocardia brasiliensis</name>
    <dbReference type="NCBI Taxonomy" id="37326"/>
    <lineage>
        <taxon>Bacteria</taxon>
        <taxon>Bacillati</taxon>
        <taxon>Actinomycetota</taxon>
        <taxon>Actinomycetes</taxon>
        <taxon>Mycobacteriales</taxon>
        <taxon>Nocardiaceae</taxon>
        <taxon>Nocardia</taxon>
    </lineage>
</organism>
<dbReference type="AlphaFoldDB" id="A0A6G9XM42"/>
<dbReference type="Proteomes" id="UP000501705">
    <property type="component" value="Chromosome"/>
</dbReference>
<proteinExistence type="predicted"/>
<dbReference type="RefSeq" id="WP_167461091.1">
    <property type="nucleotide sequence ID" value="NZ_CP046171.1"/>
</dbReference>
<evidence type="ECO:0000256" key="1">
    <source>
        <dbReference type="SAM" id="Phobius"/>
    </source>
</evidence>
<reference evidence="2 3" key="1">
    <citation type="journal article" date="2019" name="ACS Chem. Biol.">
        <title>Identification and Mobilization of a Cryptic Antibiotic Biosynthesis Gene Locus from a Human-Pathogenic Nocardia Isolate.</title>
        <authorList>
            <person name="Herisse M."/>
            <person name="Ishida K."/>
            <person name="Porter J.L."/>
            <person name="Howden B."/>
            <person name="Hertweck C."/>
            <person name="Stinear T.P."/>
            <person name="Pidot S.J."/>
        </authorList>
    </citation>
    <scope>NUCLEOTIDE SEQUENCE [LARGE SCALE GENOMIC DNA]</scope>
    <source>
        <strain evidence="2 3">AUSMDU00024985</strain>
    </source>
</reference>
<keyword evidence="1" id="KW-1133">Transmembrane helix</keyword>
<name>A0A6G9XM42_NOCBR</name>
<feature type="transmembrane region" description="Helical" evidence="1">
    <location>
        <begin position="34"/>
        <end position="55"/>
    </location>
</feature>
<sequence>MTRLNLFISVILCTTAYLATSFLLGNRPGAAPEWVGFIVGGVLFAVLFTGGMLLYRRFAGTPVRARSRHRDSESTNA</sequence>
<dbReference type="EMBL" id="CP046171">
    <property type="protein sequence ID" value="QIS01987.1"/>
    <property type="molecule type" value="Genomic_DNA"/>
</dbReference>